<name>Q7VGY8_HELHP</name>
<dbReference type="AlphaFoldDB" id="Q7VGY8"/>
<keyword evidence="1" id="KW-1133">Transmembrane helix</keyword>
<sequence>MNLDIILAVFLAAVVVIGIVSFWYFADNKNE</sequence>
<evidence type="ECO:0000313" key="3">
    <source>
        <dbReference type="Proteomes" id="UP000002495"/>
    </source>
</evidence>
<evidence type="ECO:0000256" key="1">
    <source>
        <dbReference type="SAM" id="Phobius"/>
    </source>
</evidence>
<dbReference type="KEGG" id="hhe:HH_1179"/>
<feature type="transmembrane region" description="Helical" evidence="1">
    <location>
        <begin position="6"/>
        <end position="26"/>
    </location>
</feature>
<organism evidence="2 3">
    <name type="scientific">Helicobacter hepaticus (strain ATCC 51449 / 3B1)</name>
    <dbReference type="NCBI Taxonomy" id="235279"/>
    <lineage>
        <taxon>Bacteria</taxon>
        <taxon>Pseudomonadati</taxon>
        <taxon>Campylobacterota</taxon>
        <taxon>Epsilonproteobacteria</taxon>
        <taxon>Campylobacterales</taxon>
        <taxon>Helicobacteraceae</taxon>
        <taxon>Helicobacter</taxon>
    </lineage>
</organism>
<keyword evidence="1" id="KW-0472">Membrane</keyword>
<gene>
    <name evidence="2" type="ordered locus">HH_1179</name>
</gene>
<dbReference type="HOGENOM" id="CLU_3396897_0_0_7"/>
<keyword evidence="1" id="KW-0812">Transmembrane</keyword>
<accession>Q7VGY8</accession>
<reference evidence="2 3" key="1">
    <citation type="journal article" date="2003" name="Proc. Natl. Acad. Sci. U.S.A.">
        <title>The complete genome sequence of the carcinogenic bacterium Helicobacter hepaticus.</title>
        <authorList>
            <person name="Suerbaum S."/>
            <person name="Josenhans C."/>
            <person name="Sterzenbach T."/>
            <person name="Drescher B."/>
            <person name="Brandt P."/>
            <person name="Bell M."/>
            <person name="Droege M."/>
            <person name="Fartmann B."/>
            <person name="Fischer H.-P."/>
            <person name="Ge Z."/>
            <person name="Hoerster A."/>
            <person name="Holland R."/>
            <person name="Klein K."/>
            <person name="Koenig J."/>
            <person name="Macko L."/>
            <person name="Mendz G.L."/>
            <person name="Nyakatura G."/>
            <person name="Schauer D.B."/>
            <person name="Shen Z."/>
            <person name="Weber J."/>
            <person name="Frosch M."/>
            <person name="Fox J.G."/>
        </authorList>
    </citation>
    <scope>NUCLEOTIDE SEQUENCE [LARGE SCALE GENOMIC DNA]</scope>
    <source>
        <strain evidence="3">ATCC 51449 / 3B1</strain>
    </source>
</reference>
<keyword evidence="3" id="KW-1185">Reference proteome</keyword>
<evidence type="ECO:0000313" key="2">
    <source>
        <dbReference type="EMBL" id="AAP77776.1"/>
    </source>
</evidence>
<dbReference type="EMBL" id="AE017125">
    <property type="protein sequence ID" value="AAP77776.1"/>
    <property type="molecule type" value="Genomic_DNA"/>
</dbReference>
<proteinExistence type="predicted"/>
<dbReference type="STRING" id="235279.HH_1179"/>
<dbReference type="Proteomes" id="UP000002495">
    <property type="component" value="Chromosome"/>
</dbReference>
<protein>
    <submittedName>
        <fullName evidence="2">Uncharacterized protein</fullName>
    </submittedName>
</protein>